<dbReference type="RefSeq" id="WP_319845350.1">
    <property type="nucleotide sequence ID" value="NZ_JAXAFJ010000010.1"/>
</dbReference>
<evidence type="ECO:0000256" key="1">
    <source>
        <dbReference type="SAM" id="MobiDB-lite"/>
    </source>
</evidence>
<feature type="region of interest" description="Disordered" evidence="1">
    <location>
        <begin position="216"/>
        <end position="241"/>
    </location>
</feature>
<accession>A0ABU4RRK0</accession>
<keyword evidence="4" id="KW-1185">Reference proteome</keyword>
<comment type="caution">
    <text evidence="3">The sequence shown here is derived from an EMBL/GenBank/DDBJ whole genome shotgun (WGS) entry which is preliminary data.</text>
</comment>
<dbReference type="InterPro" id="IPR051474">
    <property type="entry name" value="Anti-sigma-K/W_factor"/>
</dbReference>
<organism evidence="3 4">
    <name type="scientific">Terrihabitans rhizophilus</name>
    <dbReference type="NCBI Taxonomy" id="3092662"/>
    <lineage>
        <taxon>Bacteria</taxon>
        <taxon>Pseudomonadati</taxon>
        <taxon>Pseudomonadota</taxon>
        <taxon>Alphaproteobacteria</taxon>
        <taxon>Hyphomicrobiales</taxon>
        <taxon>Terrihabitans</taxon>
    </lineage>
</organism>
<reference evidence="3 4" key="1">
    <citation type="submission" date="2023-11" db="EMBL/GenBank/DDBJ databases">
        <authorList>
            <person name="Bao R."/>
        </authorList>
    </citation>
    <scope>NUCLEOTIDE SEQUENCE [LARGE SCALE GENOMIC DNA]</scope>
    <source>
        <strain evidence="3 4">PJ23</strain>
    </source>
</reference>
<dbReference type="PANTHER" id="PTHR37461:SF1">
    <property type="entry name" value="ANTI-SIGMA-K FACTOR RSKA"/>
    <property type="match status" value="1"/>
</dbReference>
<gene>
    <name evidence="3" type="ORF">SCD90_14205</name>
</gene>
<evidence type="ECO:0000313" key="3">
    <source>
        <dbReference type="EMBL" id="MDX6807221.1"/>
    </source>
</evidence>
<dbReference type="PANTHER" id="PTHR37461">
    <property type="entry name" value="ANTI-SIGMA-K FACTOR RSKA"/>
    <property type="match status" value="1"/>
</dbReference>
<protein>
    <submittedName>
        <fullName evidence="3">Anti-sigma factor</fullName>
    </submittedName>
</protein>
<dbReference type="EMBL" id="JAXAFJ010000010">
    <property type="protein sequence ID" value="MDX6807221.1"/>
    <property type="molecule type" value="Genomic_DNA"/>
</dbReference>
<proteinExistence type="predicted"/>
<name>A0ABU4RRK0_9HYPH</name>
<evidence type="ECO:0000313" key="4">
    <source>
        <dbReference type="Proteomes" id="UP001274321"/>
    </source>
</evidence>
<dbReference type="InterPro" id="IPR018764">
    <property type="entry name" value="RskA_C"/>
</dbReference>
<dbReference type="Pfam" id="PF10099">
    <property type="entry name" value="RskA_C"/>
    <property type="match status" value="1"/>
</dbReference>
<dbReference type="Proteomes" id="UP001274321">
    <property type="component" value="Unassembled WGS sequence"/>
</dbReference>
<sequence length="241" mass="25774">MSPDRELDALAGEYVLGLAEPEDAAEIERRMRHEPELARLVSVWRERFAPLDMVADRIEPGEALWQRITAELPAAAPSPAVAKAPAGVRPTSSLWSSIGFWRGSAFATGFASVALVAALGSVLLRPEPQPVVVAVLQGEASAGPGAIVEAFSDGSIRLRPLVDIAVPEGKTLQVWTLWDRAVGPVPLGLLQQAQESWLAREGQPVPRSEQIYEITLEPEGGSPTGRPTGPILYKGLASRPL</sequence>
<evidence type="ECO:0000259" key="2">
    <source>
        <dbReference type="Pfam" id="PF10099"/>
    </source>
</evidence>
<feature type="domain" description="Anti-sigma K factor RskA C-terminal" evidence="2">
    <location>
        <begin position="108"/>
        <end position="231"/>
    </location>
</feature>